<dbReference type="InterPro" id="IPR002177">
    <property type="entry name" value="DPS_DNA-bd"/>
</dbReference>
<comment type="caution">
    <text evidence="4">The sequence shown here is derived from an EMBL/GenBank/DDBJ whole genome shotgun (WGS) entry which is preliminary data.</text>
</comment>
<evidence type="ECO:0000256" key="2">
    <source>
        <dbReference type="RuleBase" id="RU003875"/>
    </source>
</evidence>
<dbReference type="PANTHER" id="PTHR42932">
    <property type="entry name" value="GENERAL STRESS PROTEIN 20U"/>
    <property type="match status" value="1"/>
</dbReference>
<dbReference type="GO" id="GO:0003677">
    <property type="term" value="F:DNA binding"/>
    <property type="evidence" value="ECO:0007669"/>
    <property type="project" value="UniProtKB-KW"/>
</dbReference>
<keyword evidence="5" id="KW-1185">Reference proteome</keyword>
<name>A0ABV0F2L0_9ENTE</name>
<evidence type="ECO:0000313" key="5">
    <source>
        <dbReference type="Proteomes" id="UP001429357"/>
    </source>
</evidence>
<reference evidence="4" key="1">
    <citation type="submission" date="2016-06" db="EMBL/GenBank/DDBJ databases">
        <authorList>
            <person name="Van Tyne D."/>
        </authorList>
    </citation>
    <scope>NUCLEOTIDE SEQUENCE</scope>
    <source>
        <strain evidence="4">JM9A</strain>
    </source>
</reference>
<dbReference type="InterPro" id="IPR012347">
    <property type="entry name" value="Ferritin-like"/>
</dbReference>
<keyword evidence="4" id="KW-0238">DNA-binding</keyword>
<dbReference type="PANTHER" id="PTHR42932:SF1">
    <property type="entry name" value="GENERAL STRESS PROTEIN 20U"/>
    <property type="match status" value="1"/>
</dbReference>
<dbReference type="RefSeq" id="WP_161869307.1">
    <property type="nucleotide sequence ID" value="NZ_JAQFAM010000009.1"/>
</dbReference>
<dbReference type="CDD" id="cd01043">
    <property type="entry name" value="DPS"/>
    <property type="match status" value="1"/>
</dbReference>
<dbReference type="PIRSF" id="PIRSF005900">
    <property type="entry name" value="Dps"/>
    <property type="match status" value="1"/>
</dbReference>
<dbReference type="Pfam" id="PF00210">
    <property type="entry name" value="Ferritin"/>
    <property type="match status" value="1"/>
</dbReference>
<dbReference type="PROSITE" id="PS00818">
    <property type="entry name" value="DPS_1"/>
    <property type="match status" value="1"/>
</dbReference>
<feature type="domain" description="Ferritin/DPS" evidence="3">
    <location>
        <begin position="8"/>
        <end position="151"/>
    </location>
</feature>
<comment type="similarity">
    <text evidence="1 2">Belongs to the Dps family.</text>
</comment>
<evidence type="ECO:0000313" key="4">
    <source>
        <dbReference type="EMBL" id="MEO1781287.1"/>
    </source>
</evidence>
<evidence type="ECO:0000256" key="1">
    <source>
        <dbReference type="ARBA" id="ARBA00009497"/>
    </source>
</evidence>
<proteinExistence type="inferred from homology"/>
<dbReference type="InterPro" id="IPR023188">
    <property type="entry name" value="DPS_DNA-bd_CS"/>
</dbReference>
<gene>
    <name evidence="4" type="ORF">BAU18_000866</name>
</gene>
<sequence>MEYKKTKEVLNQMVADLSQMSMVIHQTHWYMRGPGFLNLHPLMDTYMAEIDGQLDEVSERLITLDGAPYSTLKEMTDNTKIKDKKGNYELTIEEHLENLVENYRYLADLYQKGIDIAGEEEDSVSEDLCVGFKTAIEKRIWMVQAQLGKAPEIDK</sequence>
<accession>A0ABV0F2L0</accession>
<dbReference type="Gene3D" id="1.20.1260.10">
    <property type="match status" value="1"/>
</dbReference>
<dbReference type="EMBL" id="MAEI02000001">
    <property type="protein sequence ID" value="MEO1781287.1"/>
    <property type="molecule type" value="Genomic_DNA"/>
</dbReference>
<dbReference type="InterPro" id="IPR008331">
    <property type="entry name" value="Ferritin_DPS_dom"/>
</dbReference>
<evidence type="ECO:0000259" key="3">
    <source>
        <dbReference type="Pfam" id="PF00210"/>
    </source>
</evidence>
<dbReference type="InterPro" id="IPR009078">
    <property type="entry name" value="Ferritin-like_SF"/>
</dbReference>
<dbReference type="PRINTS" id="PR01346">
    <property type="entry name" value="HELNAPAPROT"/>
</dbReference>
<dbReference type="SUPFAM" id="SSF47240">
    <property type="entry name" value="Ferritin-like"/>
    <property type="match status" value="1"/>
</dbReference>
<dbReference type="Proteomes" id="UP001429357">
    <property type="component" value="Unassembled WGS sequence"/>
</dbReference>
<protein>
    <submittedName>
        <fullName evidence="4">Starvation-inducible DNA-binding protein</fullName>
    </submittedName>
</protein>
<organism evidence="4 5">
    <name type="scientific">Enterococcus diestrammenae</name>
    <dbReference type="NCBI Taxonomy" id="1155073"/>
    <lineage>
        <taxon>Bacteria</taxon>
        <taxon>Bacillati</taxon>
        <taxon>Bacillota</taxon>
        <taxon>Bacilli</taxon>
        <taxon>Lactobacillales</taxon>
        <taxon>Enterococcaceae</taxon>
        <taxon>Enterococcus</taxon>
    </lineage>
</organism>
<reference evidence="4" key="2">
    <citation type="submission" date="2024-02" db="EMBL/GenBank/DDBJ databases">
        <title>The Genome Sequence of Enterococcus diestrammenae JM9A.</title>
        <authorList>
            <person name="Earl A."/>
            <person name="Manson A."/>
            <person name="Gilmore M."/>
            <person name="Sanders J."/>
            <person name="Shea T."/>
            <person name="Howe W."/>
            <person name="Livny J."/>
            <person name="Cuomo C."/>
            <person name="Neafsey D."/>
            <person name="Birren B."/>
        </authorList>
    </citation>
    <scope>NUCLEOTIDE SEQUENCE</scope>
    <source>
        <strain evidence="4">JM9A</strain>
    </source>
</reference>